<dbReference type="InterPro" id="IPR011990">
    <property type="entry name" value="TPR-like_helical_dom_sf"/>
</dbReference>
<reference evidence="3 4" key="1">
    <citation type="submission" date="2016-12" db="EMBL/GenBank/DDBJ databases">
        <title>Marinobacter lutaoensis whole genome sequencing.</title>
        <authorList>
            <person name="Verma A."/>
            <person name="Krishnamurthi S."/>
        </authorList>
    </citation>
    <scope>NUCLEOTIDE SEQUENCE [LARGE SCALE GENOMIC DNA]</scope>
    <source>
        <strain evidence="3 4">T5054</strain>
    </source>
</reference>
<organism evidence="3 4">
    <name type="scientific">Marinobacter lutaoensis</name>
    <dbReference type="NCBI Taxonomy" id="135739"/>
    <lineage>
        <taxon>Bacteria</taxon>
        <taxon>Pseudomonadati</taxon>
        <taxon>Pseudomonadota</taxon>
        <taxon>Gammaproteobacteria</taxon>
        <taxon>Pseudomonadales</taxon>
        <taxon>Marinobacteraceae</taxon>
        <taxon>Marinobacter</taxon>
    </lineage>
</organism>
<dbReference type="CDD" id="cd02440">
    <property type="entry name" value="AdoMet_MTases"/>
    <property type="match status" value="1"/>
</dbReference>
<gene>
    <name evidence="3" type="ORF">BTO32_00950</name>
</gene>
<dbReference type="InterPro" id="IPR029063">
    <property type="entry name" value="SAM-dependent_MTases_sf"/>
</dbReference>
<dbReference type="Pfam" id="PF08241">
    <property type="entry name" value="Methyltransf_11"/>
    <property type="match status" value="1"/>
</dbReference>
<dbReference type="OrthoDB" id="932345at2"/>
<evidence type="ECO:0000256" key="1">
    <source>
        <dbReference type="PROSITE-ProRule" id="PRU00339"/>
    </source>
</evidence>
<evidence type="ECO:0000259" key="2">
    <source>
        <dbReference type="Pfam" id="PF08241"/>
    </source>
</evidence>
<dbReference type="EMBL" id="MSCW01000001">
    <property type="protein sequence ID" value="ONF45079.1"/>
    <property type="molecule type" value="Genomic_DNA"/>
</dbReference>
<dbReference type="STRING" id="135739.BTO32_00950"/>
<proteinExistence type="predicted"/>
<dbReference type="PROSITE" id="PS50005">
    <property type="entry name" value="TPR"/>
    <property type="match status" value="1"/>
</dbReference>
<feature type="domain" description="Methyltransferase type 11" evidence="2">
    <location>
        <begin position="214"/>
        <end position="261"/>
    </location>
</feature>
<evidence type="ECO:0000313" key="3">
    <source>
        <dbReference type="EMBL" id="ONF45079.1"/>
    </source>
</evidence>
<dbReference type="InterPro" id="IPR013216">
    <property type="entry name" value="Methyltransf_11"/>
</dbReference>
<accession>A0A1V2DX68</accession>
<evidence type="ECO:0000313" key="4">
    <source>
        <dbReference type="Proteomes" id="UP000189339"/>
    </source>
</evidence>
<keyword evidence="1" id="KW-0802">TPR repeat</keyword>
<protein>
    <recommendedName>
        <fullName evidence="2">Methyltransferase type 11 domain-containing protein</fullName>
    </recommendedName>
</protein>
<name>A0A1V2DX68_9GAMM</name>
<dbReference type="InterPro" id="IPR019734">
    <property type="entry name" value="TPR_rpt"/>
</dbReference>
<keyword evidence="4" id="KW-1185">Reference proteome</keyword>
<sequence length="357" mass="39919">MTELSVSGLKALAYEQFEQGHFAEAAELLEVLESRIGQQASLSNDLAVAYYRKGEHERALARFREAAELQMQAASLLTANLTDMLEGMLGRAGAPALPVNPLPHLSTSFCPLCQASDAGFSPLPGFYRENAERYGFRYFGQGEMTAQRTYFCAGCGASDRERLYAYWLVLALARKQLSRDAAVMHFAPEPGLSRWLRRQGFRHYQTADYAMAGVDYRADLMDLPFDDASLDFFICSHVLEHVRDDRQALAELFRVLRPGGAGILMVPVILGLEAIDEDPDVTDEGERWRRFGQGDHVRLYNRAGYIERIGQAGFELTLLGQDYFGACTFESLGLKPESLLYIVRRPDEGDHTGPEHA</sequence>
<comment type="caution">
    <text evidence="3">The sequence shown here is derived from an EMBL/GenBank/DDBJ whole genome shotgun (WGS) entry which is preliminary data.</text>
</comment>
<dbReference type="Proteomes" id="UP000189339">
    <property type="component" value="Unassembled WGS sequence"/>
</dbReference>
<dbReference type="AlphaFoldDB" id="A0A1V2DX68"/>
<dbReference type="Gene3D" id="3.40.50.150">
    <property type="entry name" value="Vaccinia Virus protein VP39"/>
    <property type="match status" value="1"/>
</dbReference>
<dbReference type="SUPFAM" id="SSF48452">
    <property type="entry name" value="TPR-like"/>
    <property type="match status" value="1"/>
</dbReference>
<dbReference type="RefSeq" id="WP_076722574.1">
    <property type="nucleotide sequence ID" value="NZ_MSCW01000001.1"/>
</dbReference>
<dbReference type="SUPFAM" id="SSF53335">
    <property type="entry name" value="S-adenosyl-L-methionine-dependent methyltransferases"/>
    <property type="match status" value="1"/>
</dbReference>
<feature type="repeat" description="TPR" evidence="1">
    <location>
        <begin position="40"/>
        <end position="73"/>
    </location>
</feature>
<dbReference type="Gene3D" id="1.25.40.10">
    <property type="entry name" value="Tetratricopeptide repeat domain"/>
    <property type="match status" value="1"/>
</dbReference>
<dbReference type="GO" id="GO:0008757">
    <property type="term" value="F:S-adenosylmethionine-dependent methyltransferase activity"/>
    <property type="evidence" value="ECO:0007669"/>
    <property type="project" value="InterPro"/>
</dbReference>